<evidence type="ECO:0000256" key="6">
    <source>
        <dbReference type="ARBA" id="ARBA00022771"/>
    </source>
</evidence>
<dbReference type="FunFam" id="3.30.160.60:FF:000446">
    <property type="entry name" value="Zinc finger protein"/>
    <property type="match status" value="1"/>
</dbReference>
<evidence type="ECO:0000256" key="9">
    <source>
        <dbReference type="ARBA" id="ARBA00023015"/>
    </source>
</evidence>
<evidence type="ECO:0000256" key="12">
    <source>
        <dbReference type="ARBA" id="ARBA00023163"/>
    </source>
</evidence>
<dbReference type="PANTHER" id="PTHR23235">
    <property type="entry name" value="KRUEPPEL-LIKE TRANSCRIPTION FACTOR"/>
    <property type="match status" value="1"/>
</dbReference>
<proteinExistence type="inferred from homology"/>
<dbReference type="GO" id="GO:0051239">
    <property type="term" value="P:regulation of multicellular organismal process"/>
    <property type="evidence" value="ECO:0007669"/>
    <property type="project" value="UniProtKB-ARBA"/>
</dbReference>
<evidence type="ECO:0000256" key="17">
    <source>
        <dbReference type="PROSITE-ProRule" id="PRU00042"/>
    </source>
</evidence>
<keyword evidence="3" id="KW-0399">Innate immunity</keyword>
<dbReference type="GO" id="GO:0045087">
    <property type="term" value="P:innate immune response"/>
    <property type="evidence" value="ECO:0007669"/>
    <property type="project" value="UniProtKB-KW"/>
</dbReference>
<evidence type="ECO:0000256" key="15">
    <source>
        <dbReference type="ARBA" id="ARBA00075301"/>
    </source>
</evidence>
<evidence type="ECO:0000256" key="2">
    <source>
        <dbReference type="ARBA" id="ARBA00006991"/>
    </source>
</evidence>
<keyword evidence="12" id="KW-0804">Transcription</keyword>
<dbReference type="GO" id="GO:0002682">
    <property type="term" value="P:regulation of immune system process"/>
    <property type="evidence" value="ECO:0007669"/>
    <property type="project" value="UniProtKB-ARBA"/>
</dbReference>
<comment type="subcellular location">
    <subcellularLocation>
        <location evidence="1">Nucleus</location>
    </subcellularLocation>
</comment>
<dbReference type="SUPFAM" id="SSF57667">
    <property type="entry name" value="beta-beta-alpha zinc fingers"/>
    <property type="match status" value="2"/>
</dbReference>
<dbReference type="PROSITE" id="PS00028">
    <property type="entry name" value="ZINC_FINGER_C2H2_1"/>
    <property type="match status" value="4"/>
</dbReference>
<feature type="region of interest" description="Disordered" evidence="18">
    <location>
        <begin position="691"/>
        <end position="720"/>
    </location>
</feature>
<dbReference type="GO" id="GO:0002250">
    <property type="term" value="P:adaptive immune response"/>
    <property type="evidence" value="ECO:0007669"/>
    <property type="project" value="UniProtKB-KW"/>
</dbReference>
<keyword evidence="6 17" id="KW-0863">Zinc-finger</keyword>
<dbReference type="GO" id="GO:0000978">
    <property type="term" value="F:RNA polymerase II cis-regulatory region sequence-specific DNA binding"/>
    <property type="evidence" value="ECO:0007669"/>
    <property type="project" value="TreeGrafter"/>
</dbReference>
<evidence type="ECO:0000256" key="11">
    <source>
        <dbReference type="ARBA" id="ARBA00023130"/>
    </source>
</evidence>
<dbReference type="SMART" id="SM00355">
    <property type="entry name" value="ZnF_C2H2"/>
    <property type="match status" value="4"/>
</dbReference>
<dbReference type="FunFam" id="3.30.160.60:FF:001272">
    <property type="entry name" value="Zinc finger protein 683"/>
    <property type="match status" value="1"/>
</dbReference>
<accession>A0A9B0TIY0</accession>
<feature type="domain" description="C2H2-type" evidence="19">
    <location>
        <begin position="284"/>
        <end position="311"/>
    </location>
</feature>
<evidence type="ECO:0000256" key="1">
    <source>
        <dbReference type="ARBA" id="ARBA00004123"/>
    </source>
</evidence>
<keyword evidence="8" id="KW-0391">Immunity</keyword>
<feature type="region of interest" description="Disordered" evidence="18">
    <location>
        <begin position="233"/>
        <end position="253"/>
    </location>
</feature>
<dbReference type="RefSeq" id="XP_006862445.1">
    <property type="nucleotide sequence ID" value="XM_006862383.1"/>
</dbReference>
<keyword evidence="5" id="KW-0677">Repeat</keyword>
<evidence type="ECO:0000256" key="16">
    <source>
        <dbReference type="ARBA" id="ARBA00078155"/>
    </source>
</evidence>
<feature type="domain" description="C2H2-type" evidence="19">
    <location>
        <begin position="312"/>
        <end position="339"/>
    </location>
</feature>
<dbReference type="GeneID" id="102835055"/>
<feature type="domain" description="C2H2-type" evidence="19">
    <location>
        <begin position="368"/>
        <end position="391"/>
    </location>
</feature>
<evidence type="ECO:0000256" key="18">
    <source>
        <dbReference type="SAM" id="MobiDB-lite"/>
    </source>
</evidence>
<gene>
    <name evidence="21" type="primary">ZNF683</name>
</gene>
<keyword evidence="9" id="KW-0805">Transcription regulation</keyword>
<dbReference type="GO" id="GO:0008270">
    <property type="term" value="F:zinc ion binding"/>
    <property type="evidence" value="ECO:0007669"/>
    <property type="project" value="UniProtKB-KW"/>
</dbReference>
<evidence type="ECO:0000256" key="14">
    <source>
        <dbReference type="ARBA" id="ARBA00074461"/>
    </source>
</evidence>
<dbReference type="InterPro" id="IPR036236">
    <property type="entry name" value="Znf_C2H2_sf"/>
</dbReference>
<dbReference type="FunFam" id="3.30.160.60:FF:000262">
    <property type="entry name" value="PR domain zinc finger protein 1"/>
    <property type="match status" value="1"/>
</dbReference>
<feature type="compositionally biased region" description="Polar residues" evidence="18">
    <location>
        <begin position="799"/>
        <end position="820"/>
    </location>
</feature>
<protein>
    <recommendedName>
        <fullName evidence="14">Tissue-resident T-cell transcription regulator protein ZNF683</fullName>
    </recommendedName>
    <alternativeName>
        <fullName evidence="15">Homolog of Blimp-1 in T-cell</fullName>
    </alternativeName>
    <alternativeName>
        <fullName evidence="16">Zinc finger protein 683</fullName>
    </alternativeName>
</protein>
<feature type="region of interest" description="Disordered" evidence="18">
    <location>
        <begin position="743"/>
        <end position="820"/>
    </location>
</feature>
<organism evidence="20 21">
    <name type="scientific">Chrysochloris asiatica</name>
    <name type="common">Cape golden mole</name>
    <dbReference type="NCBI Taxonomy" id="185453"/>
    <lineage>
        <taxon>Eukaryota</taxon>
        <taxon>Metazoa</taxon>
        <taxon>Chordata</taxon>
        <taxon>Craniata</taxon>
        <taxon>Vertebrata</taxon>
        <taxon>Euteleostomi</taxon>
        <taxon>Mammalia</taxon>
        <taxon>Eutheria</taxon>
        <taxon>Afrotheria</taxon>
        <taxon>Chrysochloridae</taxon>
        <taxon>Chrysochlorinae</taxon>
        <taxon>Chrysochloris</taxon>
    </lineage>
</organism>
<evidence type="ECO:0000256" key="8">
    <source>
        <dbReference type="ARBA" id="ARBA00022859"/>
    </source>
</evidence>
<evidence type="ECO:0000259" key="19">
    <source>
        <dbReference type="PROSITE" id="PS50157"/>
    </source>
</evidence>
<name>A0A9B0TIY0_CHRAS</name>
<comment type="similarity">
    <text evidence="2">Belongs to the krueppel C2H2-type zinc-finger protein family.</text>
</comment>
<feature type="compositionally biased region" description="Basic and acidic residues" evidence="18">
    <location>
        <begin position="98"/>
        <end position="109"/>
    </location>
</feature>
<keyword evidence="4" id="KW-0479">Metal-binding</keyword>
<dbReference type="Proteomes" id="UP000504623">
    <property type="component" value="Unplaced"/>
</dbReference>
<sequence>MNVQFCQGDQVSSVFSSLPDTDTTNTHGPSYANWLCPLPLAPTRSALLTCPQGLDLLYLCTLQSAPLVTVLQDLGDDTSGMRYQPLKLQANSTTVEKLTTKDPPNREKTGSLLEKAGEGPPCQSSPPYNSSSPWQKRKKSSPCPCPSPVPTSKELPYHLHLFDPAYSLFLPSSHLFPYGTFPYIQYPYLFMLPQGTSCPTMAVPSLLMTANEPGHHYTCGMTLYPHPGAFQVSGQDLPSKTQNPGLGAAQTSSPRLEHAGMVATTKWTSALPYPLKKQNGKILYECNVCSKSFGQLSNLKVHLRVHSGERPFQCALCKKSFTQLAHLQKHHLVHTGERPHECLLCHKRFSSSSNLKTHLRLHSGARPFQCSVCPRRFTQHSHLKLHHRLHALQPCSLPHTHLPLASLACRDHWQKGVRDLAAAPSERKGPDRACRHAAIPLPSTPLTCRGLSKDLGLSGERAEAKALILAELLFAQGGGPEEVFLRKCHGSGWPPRYEAIRCSDGRVCVLAMAKRRRGLRARLAHFLARLGGQREHREKEISEDAGAWDRPWHGQSCPTLAQGSTSNLSLKAQTQSCSEWDLPSGTHGSWLWKRRTSSGGLEQPLGRLQRPAVGSASDLASYASMGPESPALTVASAEPTCARSSSCLVPALEHLEQRLSNCACPQSPCPAAVVPVRPEAPSNMEEVFLLPRPASFPRTRTEGTKGEPTTPEPALPEPTQTLHVCSFTRRTRYHITVTLQCRQASGQEGEEPEPAQPDPHPCGPEESRGWQEPPQGPRPILGCPTAPPQESRLRGRPHQGNTAQRQELQTSWTSGSPHRR</sequence>
<dbReference type="CTD" id="257101"/>
<evidence type="ECO:0000313" key="21">
    <source>
        <dbReference type="RefSeq" id="XP_006862445.1"/>
    </source>
</evidence>
<evidence type="ECO:0000256" key="4">
    <source>
        <dbReference type="ARBA" id="ARBA00022723"/>
    </source>
</evidence>
<dbReference type="OrthoDB" id="9345291at2759"/>
<evidence type="ECO:0000313" key="20">
    <source>
        <dbReference type="Proteomes" id="UP000504623"/>
    </source>
</evidence>
<keyword evidence="20" id="KW-1185">Reference proteome</keyword>
<dbReference type="GO" id="GO:0005634">
    <property type="term" value="C:nucleus"/>
    <property type="evidence" value="ECO:0007669"/>
    <property type="project" value="UniProtKB-SubCell"/>
</dbReference>
<keyword evidence="7" id="KW-0862">Zinc</keyword>
<dbReference type="PROSITE" id="PS50157">
    <property type="entry name" value="ZINC_FINGER_C2H2_2"/>
    <property type="match status" value="4"/>
</dbReference>
<dbReference type="PANTHER" id="PTHR23235:SF120">
    <property type="entry name" value="KRUPPEL-LIKE FACTOR 15"/>
    <property type="match status" value="1"/>
</dbReference>
<dbReference type="AlphaFoldDB" id="A0A9B0TIY0"/>
<dbReference type="GO" id="GO:0000981">
    <property type="term" value="F:DNA-binding transcription factor activity, RNA polymerase II-specific"/>
    <property type="evidence" value="ECO:0007669"/>
    <property type="project" value="TreeGrafter"/>
</dbReference>
<feature type="compositionally biased region" description="Polar residues" evidence="18">
    <location>
        <begin position="125"/>
        <end position="134"/>
    </location>
</feature>
<dbReference type="InterPro" id="IPR013087">
    <property type="entry name" value="Znf_C2H2_type"/>
</dbReference>
<dbReference type="Gene3D" id="3.30.160.60">
    <property type="entry name" value="Classic Zinc Finger"/>
    <property type="match status" value="4"/>
</dbReference>
<dbReference type="FunFam" id="3.30.160.60:FF:000132">
    <property type="entry name" value="PR domain zinc finger protein 1"/>
    <property type="match status" value="1"/>
</dbReference>
<evidence type="ECO:0000256" key="13">
    <source>
        <dbReference type="ARBA" id="ARBA00023242"/>
    </source>
</evidence>
<reference evidence="21" key="1">
    <citation type="submission" date="2025-08" db="UniProtKB">
        <authorList>
            <consortium name="RefSeq"/>
        </authorList>
    </citation>
    <scope>IDENTIFICATION</scope>
    <source>
        <tissue evidence="21">Spleen</tissue>
    </source>
</reference>
<dbReference type="Pfam" id="PF00096">
    <property type="entry name" value="zf-C2H2"/>
    <property type="match status" value="4"/>
</dbReference>
<keyword evidence="13" id="KW-0539">Nucleus</keyword>
<evidence type="ECO:0000256" key="5">
    <source>
        <dbReference type="ARBA" id="ARBA00022737"/>
    </source>
</evidence>
<evidence type="ECO:0000256" key="10">
    <source>
        <dbReference type="ARBA" id="ARBA00023125"/>
    </source>
</evidence>
<evidence type="ECO:0000256" key="7">
    <source>
        <dbReference type="ARBA" id="ARBA00022833"/>
    </source>
</evidence>
<feature type="domain" description="C2H2-type" evidence="19">
    <location>
        <begin position="340"/>
        <end position="367"/>
    </location>
</feature>
<evidence type="ECO:0000256" key="3">
    <source>
        <dbReference type="ARBA" id="ARBA00022588"/>
    </source>
</evidence>
<keyword evidence="10" id="KW-0238">DNA-binding</keyword>
<feature type="region of interest" description="Disordered" evidence="18">
    <location>
        <begin position="92"/>
        <end position="147"/>
    </location>
</feature>
<keyword evidence="11" id="KW-1064">Adaptive immunity</keyword>